<dbReference type="SMART" id="SM00387">
    <property type="entry name" value="HATPase_c"/>
    <property type="match status" value="1"/>
</dbReference>
<dbReference type="InterPro" id="IPR001789">
    <property type="entry name" value="Sig_transdc_resp-reg_receiver"/>
</dbReference>
<feature type="domain" description="HAMP" evidence="11">
    <location>
        <begin position="332"/>
        <end position="367"/>
    </location>
</feature>
<evidence type="ECO:0000313" key="13">
    <source>
        <dbReference type="Proteomes" id="UP000192906"/>
    </source>
</evidence>
<evidence type="ECO:0000259" key="10">
    <source>
        <dbReference type="PROSITE" id="PS50110"/>
    </source>
</evidence>
<keyword evidence="13" id="KW-1185">Reference proteome</keyword>
<dbReference type="InterPro" id="IPR003660">
    <property type="entry name" value="HAMP_dom"/>
</dbReference>
<dbReference type="PROSITE" id="PS50110">
    <property type="entry name" value="RESPONSE_REGULATORY"/>
    <property type="match status" value="1"/>
</dbReference>
<reference evidence="13" key="1">
    <citation type="submission" date="2017-04" db="EMBL/GenBank/DDBJ databases">
        <authorList>
            <person name="Varghese N."/>
            <person name="Submissions S."/>
        </authorList>
    </citation>
    <scope>NUCLEOTIDE SEQUENCE [LARGE SCALE GENOMIC DNA]</scope>
    <source>
        <strain evidence="13">K3S</strain>
    </source>
</reference>
<dbReference type="CDD" id="cd17546">
    <property type="entry name" value="REC_hyHK_CKI1_RcsC-like"/>
    <property type="match status" value="1"/>
</dbReference>
<feature type="modified residue" description="4-aspartylphosphate" evidence="8">
    <location>
        <position position="690"/>
    </location>
</feature>
<dbReference type="Pfam" id="PF00512">
    <property type="entry name" value="HisKA"/>
    <property type="match status" value="1"/>
</dbReference>
<name>A0A1X7C0U8_9BACT</name>
<dbReference type="GO" id="GO:0016020">
    <property type="term" value="C:membrane"/>
    <property type="evidence" value="ECO:0007669"/>
    <property type="project" value="UniProtKB-SubCell"/>
</dbReference>
<dbReference type="AlphaFoldDB" id="A0A1X7C0U8"/>
<dbReference type="STRING" id="1519643.SAMN06295933_0087"/>
<accession>A0A1X7C0U8</accession>
<keyword evidence="7" id="KW-0902">Two-component regulatory system</keyword>
<dbReference type="SMART" id="SM00448">
    <property type="entry name" value="REC"/>
    <property type="match status" value="1"/>
</dbReference>
<comment type="subcellular location">
    <subcellularLocation>
        <location evidence="2">Membrane</location>
    </subcellularLocation>
</comment>
<dbReference type="EMBL" id="FWZU01000001">
    <property type="protein sequence ID" value="SME87933.1"/>
    <property type="molecule type" value="Genomic_DNA"/>
</dbReference>
<feature type="domain" description="Histidine kinase" evidence="9">
    <location>
        <begin position="396"/>
        <end position="618"/>
    </location>
</feature>
<dbReference type="CDD" id="cd16922">
    <property type="entry name" value="HATPase_EvgS-ArcB-TorS-like"/>
    <property type="match status" value="1"/>
</dbReference>
<dbReference type="RefSeq" id="WP_085096727.1">
    <property type="nucleotide sequence ID" value="NZ_FWZU01000001.1"/>
</dbReference>
<sequence>MPEFKHIQTQLRSITQVVSCELERVEDFLYFLDSLTSKLFIETEHDRTVIAHWLSENDFAVGEDGFFLSISQLADFRKRKLVGDAVSFSWPPDKIDDEIARFHLYCLHNIGDILASMHERIPSAVWIYYQDVTNTALQFPYIDQIQAITPDFDWSKYHTFASVNPEVNPEREVRWSVPHVDYAGRGLIVAASIPVYMEHDFVGLWSIDIKVEGLVRHEILAASRKSQLTCIVNKSGSLIADSRGIFTKEMDKGEIALINFNDIHECFENINLQKFFESKNGYRNFNSASGSFQVHWQRINSMDWMCITVLSVHELITTAKGLFQKAFVSLKKGDSEPLIETDNFPDEMLEMAHSYNEMAHSLDKMRKQILNKNLELIKQKKKADAANKAKSSFLANMSHELRTPLNGIVSMLYLIKETELDEEQANYVKLTIQSAKRLTDLLGNILDLTKVESGEVKLVEKQFESARLFEAIEPLFGPACKQRGLKLKLHMDSSVPATLVGDSLRISQILNNLVGNAVKFTERGKVSVAVHLLPDTAPDVSRILFSVSDTGIGMEEANIENLFGMFIQADEGYQRLYQGAGLGLAIVRQLVLLMGGNLSVTSKVGEGSSFYVSIPFKKGSSKPLPAEACSTMNISESCNYSILVVEDERINMIAIKAILKKSGFNVGTAENGLEALKELEKKRYDLILMDIRMPLMDGIEATVAIRNGRAGDDNIEIPIVALTAYATANSKNDFLRAGMNDYLSKPVEIDSLLKTIMKLLKKNS</sequence>
<dbReference type="Gene3D" id="1.10.287.130">
    <property type="match status" value="1"/>
</dbReference>
<feature type="domain" description="Response regulatory" evidence="10">
    <location>
        <begin position="641"/>
        <end position="760"/>
    </location>
</feature>
<dbReference type="PANTHER" id="PTHR45339:SF1">
    <property type="entry name" value="HYBRID SIGNAL TRANSDUCTION HISTIDINE KINASE J"/>
    <property type="match status" value="1"/>
</dbReference>
<dbReference type="Pfam" id="PF02518">
    <property type="entry name" value="HATPase_c"/>
    <property type="match status" value="1"/>
</dbReference>
<dbReference type="SUPFAM" id="SSF47384">
    <property type="entry name" value="Homodimeric domain of signal transducing histidine kinase"/>
    <property type="match status" value="1"/>
</dbReference>
<keyword evidence="5" id="KW-0808">Transferase</keyword>
<dbReference type="EC" id="2.7.13.3" evidence="3"/>
<dbReference type="PROSITE" id="PS50109">
    <property type="entry name" value="HIS_KIN"/>
    <property type="match status" value="1"/>
</dbReference>
<dbReference type="InterPro" id="IPR004358">
    <property type="entry name" value="Sig_transdc_His_kin-like_C"/>
</dbReference>
<keyword evidence="6 12" id="KW-0418">Kinase</keyword>
<comment type="catalytic activity">
    <reaction evidence="1">
        <text>ATP + protein L-histidine = ADP + protein N-phospho-L-histidine.</text>
        <dbReference type="EC" id="2.7.13.3"/>
    </reaction>
</comment>
<dbReference type="InterPro" id="IPR005467">
    <property type="entry name" value="His_kinase_dom"/>
</dbReference>
<dbReference type="InterPro" id="IPR011006">
    <property type="entry name" value="CheY-like_superfamily"/>
</dbReference>
<dbReference type="SUPFAM" id="SSF52172">
    <property type="entry name" value="CheY-like"/>
    <property type="match status" value="1"/>
</dbReference>
<dbReference type="CDD" id="cd00082">
    <property type="entry name" value="HisKA"/>
    <property type="match status" value="1"/>
</dbReference>
<evidence type="ECO:0000256" key="3">
    <source>
        <dbReference type="ARBA" id="ARBA00012438"/>
    </source>
</evidence>
<dbReference type="OrthoDB" id="5290456at2"/>
<evidence type="ECO:0000259" key="11">
    <source>
        <dbReference type="PROSITE" id="PS50885"/>
    </source>
</evidence>
<dbReference type="PRINTS" id="PR00344">
    <property type="entry name" value="BCTRLSENSOR"/>
</dbReference>
<dbReference type="Gene3D" id="3.40.50.2300">
    <property type="match status" value="1"/>
</dbReference>
<evidence type="ECO:0000256" key="7">
    <source>
        <dbReference type="ARBA" id="ARBA00023012"/>
    </source>
</evidence>
<evidence type="ECO:0000313" key="12">
    <source>
        <dbReference type="EMBL" id="SME87933.1"/>
    </source>
</evidence>
<dbReference type="InterPro" id="IPR036097">
    <property type="entry name" value="HisK_dim/P_sf"/>
</dbReference>
<gene>
    <name evidence="12" type="ORF">SAMN06295933_0087</name>
</gene>
<evidence type="ECO:0000256" key="2">
    <source>
        <dbReference type="ARBA" id="ARBA00004370"/>
    </source>
</evidence>
<dbReference type="InterPro" id="IPR003661">
    <property type="entry name" value="HisK_dim/P_dom"/>
</dbReference>
<dbReference type="InterPro" id="IPR003594">
    <property type="entry name" value="HATPase_dom"/>
</dbReference>
<dbReference type="Pfam" id="PF00072">
    <property type="entry name" value="Response_reg"/>
    <property type="match status" value="1"/>
</dbReference>
<keyword evidence="4 8" id="KW-0597">Phosphoprotein</keyword>
<dbReference type="PANTHER" id="PTHR45339">
    <property type="entry name" value="HYBRID SIGNAL TRANSDUCTION HISTIDINE KINASE J"/>
    <property type="match status" value="1"/>
</dbReference>
<dbReference type="GO" id="GO:0000155">
    <property type="term" value="F:phosphorelay sensor kinase activity"/>
    <property type="evidence" value="ECO:0007669"/>
    <property type="project" value="InterPro"/>
</dbReference>
<dbReference type="Gene3D" id="3.30.565.10">
    <property type="entry name" value="Histidine kinase-like ATPase, C-terminal domain"/>
    <property type="match status" value="1"/>
</dbReference>
<dbReference type="InterPro" id="IPR036890">
    <property type="entry name" value="HATPase_C_sf"/>
</dbReference>
<dbReference type="FunFam" id="3.30.565.10:FF:000010">
    <property type="entry name" value="Sensor histidine kinase RcsC"/>
    <property type="match status" value="1"/>
</dbReference>
<evidence type="ECO:0000256" key="1">
    <source>
        <dbReference type="ARBA" id="ARBA00000085"/>
    </source>
</evidence>
<protein>
    <recommendedName>
        <fullName evidence="3">histidine kinase</fullName>
        <ecNumber evidence="3">2.7.13.3</ecNumber>
    </recommendedName>
</protein>
<dbReference type="Proteomes" id="UP000192906">
    <property type="component" value="Unassembled WGS sequence"/>
</dbReference>
<evidence type="ECO:0000256" key="5">
    <source>
        <dbReference type="ARBA" id="ARBA00022679"/>
    </source>
</evidence>
<evidence type="ECO:0000256" key="8">
    <source>
        <dbReference type="PROSITE-ProRule" id="PRU00169"/>
    </source>
</evidence>
<dbReference type="SMART" id="SM00388">
    <property type="entry name" value="HisKA"/>
    <property type="match status" value="1"/>
</dbReference>
<dbReference type="PROSITE" id="PS50885">
    <property type="entry name" value="HAMP"/>
    <property type="match status" value="1"/>
</dbReference>
<proteinExistence type="predicted"/>
<dbReference type="SUPFAM" id="SSF55874">
    <property type="entry name" value="ATPase domain of HSP90 chaperone/DNA topoisomerase II/histidine kinase"/>
    <property type="match status" value="1"/>
</dbReference>
<evidence type="ECO:0000259" key="9">
    <source>
        <dbReference type="PROSITE" id="PS50109"/>
    </source>
</evidence>
<organism evidence="12 13">
    <name type="scientific">Desulfovibrio gilichinskyi</name>
    <dbReference type="NCBI Taxonomy" id="1519643"/>
    <lineage>
        <taxon>Bacteria</taxon>
        <taxon>Pseudomonadati</taxon>
        <taxon>Thermodesulfobacteriota</taxon>
        <taxon>Desulfovibrionia</taxon>
        <taxon>Desulfovibrionales</taxon>
        <taxon>Desulfovibrionaceae</taxon>
        <taxon>Desulfovibrio</taxon>
    </lineage>
</organism>
<evidence type="ECO:0000256" key="4">
    <source>
        <dbReference type="ARBA" id="ARBA00022553"/>
    </source>
</evidence>
<evidence type="ECO:0000256" key="6">
    <source>
        <dbReference type="ARBA" id="ARBA00022777"/>
    </source>
</evidence>